<comment type="caution">
    <text evidence="1">The sequence shown here is derived from an EMBL/GenBank/DDBJ whole genome shotgun (WGS) entry which is preliminary data.</text>
</comment>
<name>A0A2P4NPM9_9EURY</name>
<evidence type="ECO:0000313" key="1">
    <source>
        <dbReference type="EMBL" id="POG55097.1"/>
    </source>
</evidence>
<dbReference type="RefSeq" id="WP_058567054.1">
    <property type="nucleotide sequence ID" value="NZ_LOPW02000016.1"/>
</dbReference>
<proteinExistence type="predicted"/>
<dbReference type="EMBL" id="LOPW02000016">
    <property type="protein sequence ID" value="POG55097.1"/>
    <property type="molecule type" value="Genomic_DNA"/>
</dbReference>
<dbReference type="AlphaFoldDB" id="A0A2P4NPM9"/>
<gene>
    <name evidence="1" type="ORF">AUR65_011760</name>
</gene>
<accession>A0A2P4NPM9</accession>
<dbReference type="OrthoDB" id="226379at2157"/>
<organism evidence="1 2">
    <name type="scientific">Haloferax marisrubri</name>
    <dbReference type="NCBI Taxonomy" id="1544719"/>
    <lineage>
        <taxon>Archaea</taxon>
        <taxon>Methanobacteriati</taxon>
        <taxon>Methanobacteriota</taxon>
        <taxon>Stenosarchaea group</taxon>
        <taxon>Halobacteria</taxon>
        <taxon>Halobacteriales</taxon>
        <taxon>Haloferacaceae</taxon>
        <taxon>Haloferax</taxon>
    </lineage>
</organism>
<reference evidence="1" key="1">
    <citation type="submission" date="2017-08" db="EMBL/GenBank/DDBJ databases">
        <title>Haloferax marisrubri sp. nov., isolated from the Discovery deep brine-seawater interface in the Red Sea.</title>
        <authorList>
            <person name="Zhang G."/>
            <person name="Stingl U."/>
        </authorList>
    </citation>
    <scope>NUCLEOTIDE SEQUENCE [LARGE SCALE GENOMIC DNA]</scope>
    <source>
        <strain evidence="1">SB3</strain>
    </source>
</reference>
<sequence>MAQISWEFSESEINNVRKIVNRQEHNPFVQERRERNVVAAEIKITADQFWNAHLAALLTSQQRSGPESHVSQFLKEEIHSVSLDKCRNTDRIHEYVAEILKEYGGIRYYNNIGEACERNLERLDAGGWDELWDEFEKLVEMRKQEPRDSDYVVEREVATYLSEGFAGDGFHRVGSKQARNILQILGLTRFEIPLDSRITKWLNSNLELPYRVSGSGLSNREYYHFISDIVQDSCSTADVLPCIFDAAVFSSYDMNRTQNNADAIF</sequence>
<dbReference type="Proteomes" id="UP000053621">
    <property type="component" value="Unassembled WGS sequence"/>
</dbReference>
<keyword evidence="2" id="KW-1185">Reference proteome</keyword>
<evidence type="ECO:0000313" key="2">
    <source>
        <dbReference type="Proteomes" id="UP000053621"/>
    </source>
</evidence>
<protein>
    <submittedName>
        <fullName evidence="1">Uncharacterized protein</fullName>
    </submittedName>
</protein>